<evidence type="ECO:0000256" key="4">
    <source>
        <dbReference type="PROSITE-ProRule" id="PRU00335"/>
    </source>
</evidence>
<dbReference type="InterPro" id="IPR001647">
    <property type="entry name" value="HTH_TetR"/>
</dbReference>
<keyword evidence="1" id="KW-0805">Transcription regulation</keyword>
<dbReference type="Pfam" id="PF00440">
    <property type="entry name" value="TetR_N"/>
    <property type="match status" value="1"/>
</dbReference>
<protein>
    <submittedName>
        <fullName evidence="6">TetR family transcriptional regulator</fullName>
    </submittedName>
</protein>
<comment type="caution">
    <text evidence="6">The sequence shown here is derived from an EMBL/GenBank/DDBJ whole genome shotgun (WGS) entry which is preliminary data.</text>
</comment>
<feature type="DNA-binding region" description="H-T-H motif" evidence="4">
    <location>
        <begin position="34"/>
        <end position="53"/>
    </location>
</feature>
<keyword evidence="7" id="KW-1185">Reference proteome</keyword>
<dbReference type="EMBL" id="PTJA01000009">
    <property type="protein sequence ID" value="PPK79691.1"/>
    <property type="molecule type" value="Genomic_DNA"/>
</dbReference>
<dbReference type="InterPro" id="IPR009057">
    <property type="entry name" value="Homeodomain-like_sf"/>
</dbReference>
<dbReference type="RefSeq" id="WP_104438106.1">
    <property type="nucleotide sequence ID" value="NZ_PTJA01000009.1"/>
</dbReference>
<dbReference type="AlphaFoldDB" id="A0A2S6HQ35"/>
<keyword evidence="2 4" id="KW-0238">DNA-binding</keyword>
<dbReference type="PRINTS" id="PR00455">
    <property type="entry name" value="HTHTETR"/>
</dbReference>
<dbReference type="GO" id="GO:0003677">
    <property type="term" value="F:DNA binding"/>
    <property type="evidence" value="ECO:0007669"/>
    <property type="project" value="UniProtKB-UniRule"/>
</dbReference>
<evidence type="ECO:0000313" key="7">
    <source>
        <dbReference type="Proteomes" id="UP000237749"/>
    </source>
</evidence>
<proteinExistence type="predicted"/>
<organism evidence="6 7">
    <name type="scientific">Lacrimispora xylanisolvens</name>
    <dbReference type="NCBI Taxonomy" id="384636"/>
    <lineage>
        <taxon>Bacteria</taxon>
        <taxon>Bacillati</taxon>
        <taxon>Bacillota</taxon>
        <taxon>Clostridia</taxon>
        <taxon>Lachnospirales</taxon>
        <taxon>Lachnospiraceae</taxon>
        <taxon>Lacrimispora</taxon>
    </lineage>
</organism>
<evidence type="ECO:0000259" key="5">
    <source>
        <dbReference type="PROSITE" id="PS50977"/>
    </source>
</evidence>
<feature type="domain" description="HTH tetR-type" evidence="5">
    <location>
        <begin position="11"/>
        <end position="71"/>
    </location>
</feature>
<reference evidence="6 7" key="1">
    <citation type="submission" date="2018-02" db="EMBL/GenBank/DDBJ databases">
        <title>Genomic Encyclopedia of Archaeal and Bacterial Type Strains, Phase II (KMG-II): from individual species to whole genera.</title>
        <authorList>
            <person name="Goeker M."/>
        </authorList>
    </citation>
    <scope>NUCLEOTIDE SEQUENCE [LARGE SCALE GENOMIC DNA]</scope>
    <source>
        <strain evidence="6 7">DSM 3808</strain>
    </source>
</reference>
<dbReference type="Gene3D" id="1.10.357.10">
    <property type="entry name" value="Tetracycline Repressor, domain 2"/>
    <property type="match status" value="1"/>
</dbReference>
<evidence type="ECO:0000256" key="3">
    <source>
        <dbReference type="ARBA" id="ARBA00023163"/>
    </source>
</evidence>
<dbReference type="PROSITE" id="PS50977">
    <property type="entry name" value="HTH_TETR_2"/>
    <property type="match status" value="1"/>
</dbReference>
<gene>
    <name evidence="6" type="ORF">BXY41_109170</name>
</gene>
<dbReference type="SUPFAM" id="SSF46689">
    <property type="entry name" value="Homeodomain-like"/>
    <property type="match status" value="1"/>
</dbReference>
<name>A0A2S6HQ35_9FIRM</name>
<dbReference type="PROSITE" id="PS01081">
    <property type="entry name" value="HTH_TETR_1"/>
    <property type="match status" value="1"/>
</dbReference>
<sequence length="192" mass="22255">MPKGFSEQEKNNIHEKLIEACKENWEKFGYKKTSIDELCLKVGISKGAFYLFFGSKEALFLETLSVIQNKLYDLIESILLKEQNKYGVAKALKAVYAEYDKSPFLYDTSQADFTSFINKLSEEERQSIFFDSLYGAKQMIEKPFLKLRISEEKALSVMASLLFLITGKDKLVCNHFDVFDFMLDHLIDDIFE</sequence>
<evidence type="ECO:0000313" key="6">
    <source>
        <dbReference type="EMBL" id="PPK79691.1"/>
    </source>
</evidence>
<accession>A0A2S6HQ35</accession>
<dbReference type="Proteomes" id="UP000237749">
    <property type="component" value="Unassembled WGS sequence"/>
</dbReference>
<dbReference type="InterPro" id="IPR023772">
    <property type="entry name" value="DNA-bd_HTH_TetR-type_CS"/>
</dbReference>
<keyword evidence="3" id="KW-0804">Transcription</keyword>
<evidence type="ECO:0000256" key="2">
    <source>
        <dbReference type="ARBA" id="ARBA00023125"/>
    </source>
</evidence>
<dbReference type="OrthoDB" id="881297at2"/>
<dbReference type="PANTHER" id="PTHR47506:SF3">
    <property type="entry name" value="HTH-TYPE TRANSCRIPTIONAL REGULATOR LMRA"/>
    <property type="match status" value="1"/>
</dbReference>
<evidence type="ECO:0000256" key="1">
    <source>
        <dbReference type="ARBA" id="ARBA00023015"/>
    </source>
</evidence>
<dbReference type="PANTHER" id="PTHR47506">
    <property type="entry name" value="TRANSCRIPTIONAL REGULATORY PROTEIN"/>
    <property type="match status" value="1"/>
</dbReference>